<evidence type="ECO:0000259" key="2">
    <source>
        <dbReference type="Pfam" id="PF25202"/>
    </source>
</evidence>
<evidence type="ECO:0000259" key="1">
    <source>
        <dbReference type="Pfam" id="PF03235"/>
    </source>
</evidence>
<evidence type="ECO:0000313" key="3">
    <source>
        <dbReference type="EMBL" id="MVW64194.1"/>
    </source>
</evidence>
<evidence type="ECO:0000313" key="4">
    <source>
        <dbReference type="Proteomes" id="UP000443353"/>
    </source>
</evidence>
<dbReference type="Pfam" id="PF03235">
    <property type="entry name" value="GmrSD_N"/>
    <property type="match status" value="1"/>
</dbReference>
<dbReference type="Proteomes" id="UP000443353">
    <property type="component" value="Unassembled WGS sequence"/>
</dbReference>
<dbReference type="Pfam" id="PF25202">
    <property type="entry name" value="DUF7834"/>
    <property type="match status" value="1"/>
</dbReference>
<dbReference type="AlphaFoldDB" id="A0A7X3G5V8"/>
<sequence>MKNETDHVAQPASLGKRIMTVRELLSETALRIPAYQRPYKWTAKNVQQLFDDIATHQDKPSYRLGTIVLHEEDGGLNIVDGQQRTITLLLTMKALIKLRLATLTRPDLKDQLRGLGARMIQPAFESEISQTNIRNNYLAISRVVERADFTEQLIDFLLNRCQVVVFELSDISEAFQFFDSQNARGRDLEPHDLLKAYHLREFNDDEQVKANTAARWESTESEALAELFARYLYRMRNWSKGRSARYFGKDDTLLFKGINLDTAKHYPHAEQLRIVHHFVDAYNGQYERKIDGRNMAFPFRLDQTIINGRRFFEMTAHYQERIAAVGGKLGDLRKLAKTGSLDGFAVRIVDSIDSYRGRHRTGDGFVRTMFDCLLICYIDKFGFADISRAIEKIFIWAYTVRLQMESVQVATVDNYVLENNLFRVLGEAITPSDFVNRNLPMVERIRSSNTKEINGLFKEMRYAA</sequence>
<accession>A0A7X3G5V8</accession>
<organism evidence="3 4">
    <name type="scientific">Massilia cellulosiltytica</name>
    <dbReference type="NCBI Taxonomy" id="2683234"/>
    <lineage>
        <taxon>Bacteria</taxon>
        <taxon>Pseudomonadati</taxon>
        <taxon>Pseudomonadota</taxon>
        <taxon>Betaproteobacteria</taxon>
        <taxon>Burkholderiales</taxon>
        <taxon>Oxalobacteraceae</taxon>
        <taxon>Telluria group</taxon>
        <taxon>Massilia</taxon>
    </lineage>
</organism>
<dbReference type="PANTHER" id="PTHR35149">
    <property type="entry name" value="SLL5132 PROTEIN"/>
    <property type="match status" value="1"/>
</dbReference>
<gene>
    <name evidence="3" type="ORF">GPY61_30120</name>
</gene>
<dbReference type="InterPro" id="IPR004919">
    <property type="entry name" value="GmrSD_N"/>
</dbReference>
<feature type="domain" description="GmrSD restriction endonucleases N-terminal" evidence="1">
    <location>
        <begin position="22"/>
        <end position="198"/>
    </location>
</feature>
<dbReference type="EMBL" id="WSES01000012">
    <property type="protein sequence ID" value="MVW64194.1"/>
    <property type="molecule type" value="Genomic_DNA"/>
</dbReference>
<name>A0A7X3G5V8_9BURK</name>
<proteinExistence type="predicted"/>
<feature type="domain" description="DUF7834" evidence="2">
    <location>
        <begin position="209"/>
        <end position="450"/>
    </location>
</feature>
<dbReference type="RefSeq" id="WP_160410712.1">
    <property type="nucleotide sequence ID" value="NZ_WSES01000012.1"/>
</dbReference>
<protein>
    <submittedName>
        <fullName evidence="3">DUF262 domain-containing protein</fullName>
    </submittedName>
</protein>
<dbReference type="PANTHER" id="PTHR35149:SF2">
    <property type="entry name" value="DUF262 DOMAIN-CONTAINING PROTEIN"/>
    <property type="match status" value="1"/>
</dbReference>
<reference evidence="3 4" key="1">
    <citation type="submission" date="2019-12" db="EMBL/GenBank/DDBJ databases">
        <authorList>
            <person name="Li C."/>
            <person name="Zhao J."/>
        </authorList>
    </citation>
    <scope>NUCLEOTIDE SEQUENCE [LARGE SCALE GENOMIC DNA]</scope>
    <source>
        <strain evidence="3 4">NEAU-DD11</strain>
    </source>
</reference>
<dbReference type="InterPro" id="IPR057156">
    <property type="entry name" value="DUF7834"/>
</dbReference>
<keyword evidence="4" id="KW-1185">Reference proteome</keyword>
<comment type="caution">
    <text evidence="3">The sequence shown here is derived from an EMBL/GenBank/DDBJ whole genome shotgun (WGS) entry which is preliminary data.</text>
</comment>